<keyword evidence="2" id="KW-0040">ANK repeat</keyword>
<dbReference type="Pfam" id="PF24883">
    <property type="entry name" value="NPHP3_N"/>
    <property type="match status" value="1"/>
</dbReference>
<dbReference type="Gene3D" id="3.40.50.300">
    <property type="entry name" value="P-loop containing nucleotide triphosphate hydrolases"/>
    <property type="match status" value="1"/>
</dbReference>
<evidence type="ECO:0000259" key="4">
    <source>
        <dbReference type="Pfam" id="PF24883"/>
    </source>
</evidence>
<evidence type="ECO:0000313" key="6">
    <source>
        <dbReference type="Proteomes" id="UP001521785"/>
    </source>
</evidence>
<dbReference type="InterPro" id="IPR036770">
    <property type="entry name" value="Ankyrin_rpt-contain_sf"/>
</dbReference>
<dbReference type="InterPro" id="IPR002110">
    <property type="entry name" value="Ankyrin_rpt"/>
</dbReference>
<sequence>MDPLFWVSGKPGSGKSTMMKYLVETLPSHVPRKRSDPLPIVASYFIGFDRSDVAKSIVGILRSLLRQILKASPSMIAALSPIYLEKKQTEAKFVWTQIDLEECFSLVFSHVTSSPIILLIDAIDEYDGEDDTISEYFLKMARQHHSAVRICVSGRKRAAFVHEFATCPVLQMEVETKEDIESYVNARLSAMEDRSPNKCLSSIATLSSDIVDKADGVFLWVKLVCDQLVKAARRGEDYACIKRRLLSMPEDLNALYQRILNDVPVFDRKEALAMLAIINTAFELLSPLELRVALHYSLGIYDDIYNAQLAEDRIAAVTGGFLEVRTSGDDDLTVNLAHSTVRTFLNSKFVASTLSSPDDCHNLTSDKTILRACANRLASLSTLRITTTSLLEILISDGVFEDKYIFLDANGQSKTIDDVAKEPFVKYSALFLVRHAGYVEHRSEASSFLLASSIPFRHWAQLLQSDELTQHPTFQDSRTLLALRRDASPKTMIEFMVLANLERHFFELLTPTLDSNQNGGRLLYAVAYSGNIRIAEALLGRGAIVSANTRCATSALVRAIYHDNLQVARLFLEHGASPDVSGIAIGAEELSPLEAAVTTNSANAIRLLAEHRANLDCYISVFGTALQAAARRGDLSLLHALIEGGANVNGTVAGSINSSPLEAATLTTNRDYQKEILELLITAGASLVINPTGYWYDSLIARAVHLGNVVAVESFLQHGATIPEKLLCEALRLQADTETPHTDKIVRLLISYGATLDRGSATTLGLAILPDLTVWADEKAEEYRSCILNQIRNRPGYESRLLDMLETTSTRENMGDTTGERSRALSPWIPSNLPERPHSVSPAGDTESMYVLDGLLSPMPTRPKPEYARDPVRRVSSPGGVPPSRPRSLQT</sequence>
<evidence type="ECO:0000256" key="1">
    <source>
        <dbReference type="ARBA" id="ARBA00022737"/>
    </source>
</evidence>
<dbReference type="PROSITE" id="PS50297">
    <property type="entry name" value="ANK_REP_REGION"/>
    <property type="match status" value="1"/>
</dbReference>
<accession>A0ABR3S5C4</accession>
<name>A0ABR3S5C4_9PLEO</name>
<dbReference type="Pfam" id="PF12796">
    <property type="entry name" value="Ank_2"/>
    <property type="match status" value="1"/>
</dbReference>
<evidence type="ECO:0000256" key="3">
    <source>
        <dbReference type="SAM" id="MobiDB-lite"/>
    </source>
</evidence>
<keyword evidence="1" id="KW-0677">Repeat</keyword>
<dbReference type="SUPFAM" id="SSF48403">
    <property type="entry name" value="Ankyrin repeat"/>
    <property type="match status" value="1"/>
</dbReference>
<feature type="compositionally biased region" description="Basic and acidic residues" evidence="3">
    <location>
        <begin position="863"/>
        <end position="873"/>
    </location>
</feature>
<evidence type="ECO:0000313" key="5">
    <source>
        <dbReference type="EMBL" id="KAL1611827.1"/>
    </source>
</evidence>
<feature type="repeat" description="ANK" evidence="2">
    <location>
        <begin position="624"/>
        <end position="649"/>
    </location>
</feature>
<dbReference type="Gene3D" id="1.25.40.20">
    <property type="entry name" value="Ankyrin repeat-containing domain"/>
    <property type="match status" value="1"/>
</dbReference>
<dbReference type="PROSITE" id="PS50088">
    <property type="entry name" value="ANK_REPEAT"/>
    <property type="match status" value="1"/>
</dbReference>
<gene>
    <name evidence="5" type="ORF">SLS60_000047</name>
</gene>
<dbReference type="Pfam" id="PF00023">
    <property type="entry name" value="Ank"/>
    <property type="match status" value="1"/>
</dbReference>
<dbReference type="PANTHER" id="PTHR10039">
    <property type="entry name" value="AMELOGENIN"/>
    <property type="match status" value="1"/>
</dbReference>
<dbReference type="Proteomes" id="UP001521785">
    <property type="component" value="Unassembled WGS sequence"/>
</dbReference>
<proteinExistence type="predicted"/>
<protein>
    <recommendedName>
        <fullName evidence="4">Nephrocystin 3-like N-terminal domain-containing protein</fullName>
    </recommendedName>
</protein>
<dbReference type="InterPro" id="IPR056884">
    <property type="entry name" value="NPHP3-like_N"/>
</dbReference>
<dbReference type="SUPFAM" id="SSF52540">
    <property type="entry name" value="P-loop containing nucleoside triphosphate hydrolases"/>
    <property type="match status" value="1"/>
</dbReference>
<dbReference type="SMART" id="SM00248">
    <property type="entry name" value="ANK"/>
    <property type="match status" value="6"/>
</dbReference>
<dbReference type="PANTHER" id="PTHR10039:SF5">
    <property type="entry name" value="NACHT DOMAIN-CONTAINING PROTEIN"/>
    <property type="match status" value="1"/>
</dbReference>
<keyword evidence="6" id="KW-1185">Reference proteome</keyword>
<comment type="caution">
    <text evidence="5">The sequence shown here is derived from an EMBL/GenBank/DDBJ whole genome shotgun (WGS) entry which is preliminary data.</text>
</comment>
<dbReference type="InterPro" id="IPR027417">
    <property type="entry name" value="P-loop_NTPase"/>
</dbReference>
<feature type="region of interest" description="Disordered" evidence="3">
    <location>
        <begin position="811"/>
        <end position="891"/>
    </location>
</feature>
<dbReference type="EMBL" id="JAKJXO020000001">
    <property type="protein sequence ID" value="KAL1611827.1"/>
    <property type="molecule type" value="Genomic_DNA"/>
</dbReference>
<organism evidence="5 6">
    <name type="scientific">Paraconiothyrium brasiliense</name>
    <dbReference type="NCBI Taxonomy" id="300254"/>
    <lineage>
        <taxon>Eukaryota</taxon>
        <taxon>Fungi</taxon>
        <taxon>Dikarya</taxon>
        <taxon>Ascomycota</taxon>
        <taxon>Pezizomycotina</taxon>
        <taxon>Dothideomycetes</taxon>
        <taxon>Pleosporomycetidae</taxon>
        <taxon>Pleosporales</taxon>
        <taxon>Massarineae</taxon>
        <taxon>Didymosphaeriaceae</taxon>
        <taxon>Paraconiothyrium</taxon>
    </lineage>
</organism>
<evidence type="ECO:0000256" key="2">
    <source>
        <dbReference type="PROSITE-ProRule" id="PRU00023"/>
    </source>
</evidence>
<reference evidence="5 6" key="1">
    <citation type="submission" date="2024-02" db="EMBL/GenBank/DDBJ databases">
        <title>De novo assembly and annotation of 12 fungi associated with fruit tree decline syndrome in Ontario, Canada.</title>
        <authorList>
            <person name="Sulman M."/>
            <person name="Ellouze W."/>
            <person name="Ilyukhin E."/>
        </authorList>
    </citation>
    <scope>NUCLEOTIDE SEQUENCE [LARGE SCALE GENOMIC DNA]</scope>
    <source>
        <strain evidence="5 6">M42-189</strain>
    </source>
</reference>
<feature type="domain" description="Nephrocystin 3-like N-terminal" evidence="4">
    <location>
        <begin position="3"/>
        <end position="155"/>
    </location>
</feature>